<accession>A0A7W7WB66</accession>
<dbReference type="SUPFAM" id="SSF51735">
    <property type="entry name" value="NAD(P)-binding Rossmann-fold domains"/>
    <property type="match status" value="1"/>
</dbReference>
<comment type="caution">
    <text evidence="1">The sequence shown here is derived from an EMBL/GenBank/DDBJ whole genome shotgun (WGS) entry which is preliminary data.</text>
</comment>
<keyword evidence="2" id="KW-1185">Reference proteome</keyword>
<protein>
    <submittedName>
        <fullName evidence="1">NAD(P)-dependent dehydrogenase (Short-subunit alcohol dehydrogenase family)</fullName>
    </submittedName>
</protein>
<organism evidence="1 2">
    <name type="scientific">Streptosporangium album</name>
    <dbReference type="NCBI Taxonomy" id="47479"/>
    <lineage>
        <taxon>Bacteria</taxon>
        <taxon>Bacillati</taxon>
        <taxon>Actinomycetota</taxon>
        <taxon>Actinomycetes</taxon>
        <taxon>Streptosporangiales</taxon>
        <taxon>Streptosporangiaceae</taxon>
        <taxon>Streptosporangium</taxon>
    </lineage>
</organism>
<proteinExistence type="predicted"/>
<dbReference type="Proteomes" id="UP000534286">
    <property type="component" value="Unassembled WGS sequence"/>
</dbReference>
<reference evidence="1 2" key="1">
    <citation type="submission" date="2020-08" db="EMBL/GenBank/DDBJ databases">
        <title>Sequencing the genomes of 1000 actinobacteria strains.</title>
        <authorList>
            <person name="Klenk H.-P."/>
        </authorList>
    </citation>
    <scope>NUCLEOTIDE SEQUENCE [LARGE SCALE GENOMIC DNA]</scope>
    <source>
        <strain evidence="1 2">DSM 43023</strain>
    </source>
</reference>
<evidence type="ECO:0000313" key="1">
    <source>
        <dbReference type="EMBL" id="MBB4941157.1"/>
    </source>
</evidence>
<dbReference type="AlphaFoldDB" id="A0A7W7WB66"/>
<dbReference type="Gene3D" id="3.40.50.720">
    <property type="entry name" value="NAD(P)-binding Rossmann-like Domain"/>
    <property type="match status" value="1"/>
</dbReference>
<dbReference type="RefSeq" id="WP_184757298.1">
    <property type="nucleotide sequence ID" value="NZ_BAABEK010000051.1"/>
</dbReference>
<evidence type="ECO:0000313" key="2">
    <source>
        <dbReference type="Proteomes" id="UP000534286"/>
    </source>
</evidence>
<name>A0A7W7WB66_9ACTN</name>
<dbReference type="InterPro" id="IPR036291">
    <property type="entry name" value="NAD(P)-bd_dom_sf"/>
</dbReference>
<gene>
    <name evidence="1" type="ORF">FHR32_005534</name>
</gene>
<dbReference type="EMBL" id="JACHJU010000002">
    <property type="protein sequence ID" value="MBB4941157.1"/>
    <property type="molecule type" value="Genomic_DNA"/>
</dbReference>
<sequence length="65" mass="7109">MSTGKEACHARTCLGRGDTVVIVGRDTEKAETVPGARFIRADLSLVSENRRVIEQIGRVRVRTGL</sequence>